<organism evidence="4 5">
    <name type="scientific">Prymnesium parvum</name>
    <name type="common">Toxic golden alga</name>
    <dbReference type="NCBI Taxonomy" id="97485"/>
    <lineage>
        <taxon>Eukaryota</taxon>
        <taxon>Haptista</taxon>
        <taxon>Haptophyta</taxon>
        <taxon>Prymnesiophyceae</taxon>
        <taxon>Prymnesiales</taxon>
        <taxon>Prymnesiaceae</taxon>
        <taxon>Prymnesium</taxon>
    </lineage>
</organism>
<accession>A0AB34JLS1</accession>
<protein>
    <recommendedName>
        <fullName evidence="6">Phosphoglycerate mutase (2,3-diphosphoglycerate-dependent)</fullName>
    </recommendedName>
</protein>
<keyword evidence="3" id="KW-0472">Membrane</keyword>
<dbReference type="InterPro" id="IPR001345">
    <property type="entry name" value="PG/BPGM_mutase_AS"/>
</dbReference>
<gene>
    <name evidence="4" type="ORF">AB1Y20_021332</name>
</gene>
<dbReference type="GO" id="GO:0005829">
    <property type="term" value="C:cytosol"/>
    <property type="evidence" value="ECO:0007669"/>
    <property type="project" value="TreeGrafter"/>
</dbReference>
<dbReference type="EMBL" id="JBGBPQ010000007">
    <property type="protein sequence ID" value="KAL1521677.1"/>
    <property type="molecule type" value="Genomic_DNA"/>
</dbReference>
<keyword evidence="3" id="KW-1133">Transmembrane helix</keyword>
<sequence length="254" mass="27286">MSSTSAETELLIVRHGETQWNAEGRVQGSGDSSLTVRGLSMAKALASRLRSGRKEIHACYASPLGRAYHTAQILCSSEGGVNLPITREPRLAERSFGVLEGLTDDEQRQMFPQVKLAISAGDDDYAPPGGGESKSEVRARVLEALDEIVRAHPGQRVLIVTHGAVLGTIARSVLGLSHSAAMEKPNCVINLLRWRKGKWEIAIWGDAGEFCAVLPHGEWLVDTSAALRLIGMGFVLGAIAGTLWGAALASRRRQ</sequence>
<keyword evidence="5" id="KW-1185">Reference proteome</keyword>
<proteinExistence type="predicted"/>
<name>A0AB34JLS1_PRYPA</name>
<feature type="binding site" evidence="2">
    <location>
        <begin position="14"/>
        <end position="21"/>
    </location>
    <ligand>
        <name>substrate</name>
    </ligand>
</feature>
<feature type="transmembrane region" description="Helical" evidence="3">
    <location>
        <begin position="229"/>
        <end position="249"/>
    </location>
</feature>
<evidence type="ECO:0000313" key="5">
    <source>
        <dbReference type="Proteomes" id="UP001515480"/>
    </source>
</evidence>
<dbReference type="PANTHER" id="PTHR48100:SF44">
    <property type="entry name" value="PHOSPHATASE C1620.13-RELATED"/>
    <property type="match status" value="1"/>
</dbReference>
<evidence type="ECO:0000256" key="3">
    <source>
        <dbReference type="SAM" id="Phobius"/>
    </source>
</evidence>
<dbReference type="PROSITE" id="PS00175">
    <property type="entry name" value="PG_MUTASE"/>
    <property type="match status" value="1"/>
</dbReference>
<dbReference type="PANTHER" id="PTHR48100">
    <property type="entry name" value="BROAD-SPECIFICITY PHOSPHATASE YOR283W-RELATED"/>
    <property type="match status" value="1"/>
</dbReference>
<dbReference type="InterPro" id="IPR013078">
    <property type="entry name" value="His_Pase_superF_clade-1"/>
</dbReference>
<keyword evidence="3" id="KW-0812">Transmembrane</keyword>
<dbReference type="Proteomes" id="UP001515480">
    <property type="component" value="Unassembled WGS sequence"/>
</dbReference>
<evidence type="ECO:0000256" key="1">
    <source>
        <dbReference type="PIRSR" id="PIRSR613078-1"/>
    </source>
</evidence>
<dbReference type="Pfam" id="PF00300">
    <property type="entry name" value="His_Phos_1"/>
    <property type="match status" value="1"/>
</dbReference>
<dbReference type="SMART" id="SM00855">
    <property type="entry name" value="PGAM"/>
    <property type="match status" value="1"/>
</dbReference>
<evidence type="ECO:0008006" key="6">
    <source>
        <dbReference type="Google" id="ProtNLM"/>
    </source>
</evidence>
<dbReference type="Gene3D" id="3.40.50.1240">
    <property type="entry name" value="Phosphoglycerate mutase-like"/>
    <property type="match status" value="1"/>
</dbReference>
<dbReference type="CDD" id="cd07067">
    <property type="entry name" value="HP_PGM_like"/>
    <property type="match status" value="1"/>
</dbReference>
<dbReference type="AlphaFoldDB" id="A0AB34JLS1"/>
<feature type="active site" description="Tele-phosphohistidine intermediate" evidence="1">
    <location>
        <position position="15"/>
    </location>
</feature>
<evidence type="ECO:0000313" key="4">
    <source>
        <dbReference type="EMBL" id="KAL1521677.1"/>
    </source>
</evidence>
<feature type="binding site" evidence="2">
    <location>
        <position position="66"/>
    </location>
    <ligand>
        <name>substrate</name>
    </ligand>
</feature>
<reference evidence="4 5" key="1">
    <citation type="journal article" date="2024" name="Science">
        <title>Giant polyketide synthase enzymes in the biosynthesis of giant marine polyether toxins.</title>
        <authorList>
            <person name="Fallon T.R."/>
            <person name="Shende V.V."/>
            <person name="Wierzbicki I.H."/>
            <person name="Pendleton A.L."/>
            <person name="Watervoot N.F."/>
            <person name="Auber R.P."/>
            <person name="Gonzalez D.J."/>
            <person name="Wisecaver J.H."/>
            <person name="Moore B.S."/>
        </authorList>
    </citation>
    <scope>NUCLEOTIDE SEQUENCE [LARGE SCALE GENOMIC DNA]</scope>
    <source>
        <strain evidence="4 5">12B1</strain>
    </source>
</reference>
<comment type="caution">
    <text evidence="4">The sequence shown here is derived from an EMBL/GenBank/DDBJ whole genome shotgun (WGS) entry which is preliminary data.</text>
</comment>
<dbReference type="GO" id="GO:0016791">
    <property type="term" value="F:phosphatase activity"/>
    <property type="evidence" value="ECO:0007669"/>
    <property type="project" value="TreeGrafter"/>
</dbReference>
<dbReference type="InterPro" id="IPR050275">
    <property type="entry name" value="PGM_Phosphatase"/>
</dbReference>
<dbReference type="SUPFAM" id="SSF53254">
    <property type="entry name" value="Phosphoglycerate mutase-like"/>
    <property type="match status" value="1"/>
</dbReference>
<feature type="active site" description="Proton donor/acceptor" evidence="1">
    <location>
        <position position="93"/>
    </location>
</feature>
<dbReference type="InterPro" id="IPR029033">
    <property type="entry name" value="His_PPase_superfam"/>
</dbReference>
<evidence type="ECO:0000256" key="2">
    <source>
        <dbReference type="PIRSR" id="PIRSR613078-2"/>
    </source>
</evidence>